<dbReference type="Pfam" id="PF00005">
    <property type="entry name" value="ABC_tran"/>
    <property type="match status" value="2"/>
</dbReference>
<organism evidence="5 6">
    <name type="scientific">Actinomadura namibiensis</name>
    <dbReference type="NCBI Taxonomy" id="182080"/>
    <lineage>
        <taxon>Bacteria</taxon>
        <taxon>Bacillati</taxon>
        <taxon>Actinomycetota</taxon>
        <taxon>Actinomycetes</taxon>
        <taxon>Streptosporangiales</taxon>
        <taxon>Thermomonosporaceae</taxon>
        <taxon>Actinomadura</taxon>
    </lineage>
</organism>
<dbReference type="PROSITE" id="PS50893">
    <property type="entry name" value="ABC_TRANSPORTER_2"/>
    <property type="match status" value="2"/>
</dbReference>
<name>A0A7W3LKQ2_ACTNM</name>
<feature type="domain" description="ABC transporter" evidence="4">
    <location>
        <begin position="344"/>
        <end position="540"/>
    </location>
</feature>
<dbReference type="EMBL" id="JACJIA010000002">
    <property type="protein sequence ID" value="MBA8949923.1"/>
    <property type="molecule type" value="Genomic_DNA"/>
</dbReference>
<dbReference type="FunFam" id="3.40.50.300:FF:000011">
    <property type="entry name" value="Putative ABC transporter ATP-binding component"/>
    <property type="match status" value="1"/>
</dbReference>
<dbReference type="RefSeq" id="WP_182842421.1">
    <property type="nucleotide sequence ID" value="NZ_BAAALP010000027.1"/>
</dbReference>
<gene>
    <name evidence="5" type="ORF">HNR61_001536</name>
</gene>
<comment type="caution">
    <text evidence="5">The sequence shown here is derived from an EMBL/GenBank/DDBJ whole genome shotgun (WGS) entry which is preliminary data.</text>
</comment>
<dbReference type="AlphaFoldDB" id="A0A7W3LKQ2"/>
<dbReference type="PANTHER" id="PTHR42855:SF1">
    <property type="entry name" value="ABC TRANSPORTER DOMAIN-CONTAINING PROTEIN"/>
    <property type="match status" value="1"/>
</dbReference>
<evidence type="ECO:0000256" key="2">
    <source>
        <dbReference type="ARBA" id="ARBA00022840"/>
    </source>
</evidence>
<dbReference type="NCBIfam" id="NF000355">
    <property type="entry name" value="ribo_prot_ABC_F"/>
    <property type="match status" value="1"/>
</dbReference>
<accession>A0A7W3LKQ2</accession>
<dbReference type="GO" id="GO:0005524">
    <property type="term" value="F:ATP binding"/>
    <property type="evidence" value="ECO:0007669"/>
    <property type="project" value="UniProtKB-KW"/>
</dbReference>
<dbReference type="InterPro" id="IPR017871">
    <property type="entry name" value="ABC_transporter-like_CS"/>
</dbReference>
<keyword evidence="6" id="KW-1185">Reference proteome</keyword>
<evidence type="ECO:0000256" key="1">
    <source>
        <dbReference type="ARBA" id="ARBA00022741"/>
    </source>
</evidence>
<evidence type="ECO:0000313" key="5">
    <source>
        <dbReference type="EMBL" id="MBA8949923.1"/>
    </source>
</evidence>
<dbReference type="SUPFAM" id="SSF52540">
    <property type="entry name" value="P-loop containing nucleoside triphosphate hydrolases"/>
    <property type="match status" value="2"/>
</dbReference>
<dbReference type="InterPro" id="IPR003439">
    <property type="entry name" value="ABC_transporter-like_ATP-bd"/>
</dbReference>
<evidence type="ECO:0000259" key="4">
    <source>
        <dbReference type="PROSITE" id="PS50893"/>
    </source>
</evidence>
<dbReference type="InterPro" id="IPR003593">
    <property type="entry name" value="AAA+_ATPase"/>
</dbReference>
<keyword evidence="3" id="KW-0175">Coiled coil</keyword>
<dbReference type="InterPro" id="IPR027417">
    <property type="entry name" value="P-loop_NTPase"/>
</dbReference>
<keyword evidence="1" id="KW-0547">Nucleotide-binding</keyword>
<evidence type="ECO:0000313" key="6">
    <source>
        <dbReference type="Proteomes" id="UP000572680"/>
    </source>
</evidence>
<dbReference type="GO" id="GO:0016887">
    <property type="term" value="F:ATP hydrolysis activity"/>
    <property type="evidence" value="ECO:0007669"/>
    <property type="project" value="InterPro"/>
</dbReference>
<dbReference type="InterPro" id="IPR051309">
    <property type="entry name" value="ABCF_ATPase"/>
</dbReference>
<dbReference type="CDD" id="cd03221">
    <property type="entry name" value="ABCF_EF-3"/>
    <property type="match status" value="2"/>
</dbReference>
<keyword evidence="2 5" id="KW-0067">ATP-binding</keyword>
<proteinExistence type="predicted"/>
<dbReference type="PANTHER" id="PTHR42855">
    <property type="entry name" value="ABC TRANSPORTER ATP-BINDING SUBUNIT"/>
    <property type="match status" value="1"/>
</dbReference>
<feature type="domain" description="ABC transporter" evidence="4">
    <location>
        <begin position="12"/>
        <end position="260"/>
    </location>
</feature>
<dbReference type="Gene3D" id="3.40.50.300">
    <property type="entry name" value="P-loop containing nucleotide triphosphate hydrolases"/>
    <property type="match status" value="2"/>
</dbReference>
<reference evidence="5 6" key="1">
    <citation type="submission" date="2020-08" db="EMBL/GenBank/DDBJ databases">
        <title>Genomic Encyclopedia of Type Strains, Phase IV (KMG-IV): sequencing the most valuable type-strain genomes for metagenomic binning, comparative biology and taxonomic classification.</title>
        <authorList>
            <person name="Goeker M."/>
        </authorList>
    </citation>
    <scope>NUCLEOTIDE SEQUENCE [LARGE SCALE GENOMIC DNA]</scope>
    <source>
        <strain evidence="5 6">DSM 44197</strain>
    </source>
</reference>
<protein>
    <submittedName>
        <fullName evidence="5">Macrolide transport system ATP-binding/permease protein</fullName>
    </submittedName>
</protein>
<dbReference type="Proteomes" id="UP000572680">
    <property type="component" value="Unassembled WGS sequence"/>
</dbReference>
<dbReference type="SMART" id="SM00382">
    <property type="entry name" value="AAA"/>
    <property type="match status" value="2"/>
</dbReference>
<dbReference type="PROSITE" id="PS00211">
    <property type="entry name" value="ABC_TRANSPORTER_1"/>
    <property type="match status" value="2"/>
</dbReference>
<sequence length="540" mass="58992">MTSRPRSTTFQLTVKDVAKAYEGRAVLDQVSFTVRPCEKVAVIGENGSGKSTLLRLLSGVEEPDTGEVAVVAPGGVGHLGQTLGLDPGLTVADAIDHALADLRAVERRMRELEADLHEGNMAEYGDLLAGYEARGGYEADARVDAAMDALGISHLTRDRALGSLSGGEQSRLGLATVLAAAPELLLLDEPTNHLDDRAVAWLEERLRTHRGTVVAVTHDRAFLEGFATAILEVDRDRHAVTRYGDGWEGYLTARAAARRRWEQDHAEWLAEIDRQTGLAESGARRLDALRPPSREERFSKHRRSHDHGVSALVRNARERLERLRAHPVPRPPDPLRFAARVEGGKGDGLTAELSQVKVAGRLDVESFTLPPGERMLLTGPNGAGKTTLLRVLAGDLAQDHGKVRRPRRIGYLRQELPPERSRRGVLATFAEGLPGPAEDHADALLALGLFRQEDLAKPASGLSVGQRRRLELARLVTRPADLLILDEPTNHLSLALIEELEEALRDYRGALLVVSHDRRFRSGFVGSRVELRNGRIAGAA</sequence>
<feature type="coiled-coil region" evidence="3">
    <location>
        <begin position="95"/>
        <end position="122"/>
    </location>
</feature>
<evidence type="ECO:0000256" key="3">
    <source>
        <dbReference type="SAM" id="Coils"/>
    </source>
</evidence>